<organism evidence="1 2">
    <name type="scientific">Metamycoplasma gateae</name>
    <dbReference type="NCBI Taxonomy" id="35769"/>
    <lineage>
        <taxon>Bacteria</taxon>
        <taxon>Bacillati</taxon>
        <taxon>Mycoplasmatota</taxon>
        <taxon>Mycoplasmoidales</taxon>
        <taxon>Metamycoplasmataceae</taxon>
        <taxon>Metamycoplasma</taxon>
    </lineage>
</organism>
<evidence type="ECO:0000313" key="2">
    <source>
        <dbReference type="Proteomes" id="UP001431935"/>
    </source>
</evidence>
<keyword evidence="2" id="KW-1185">Reference proteome</keyword>
<evidence type="ECO:0000313" key="1">
    <source>
        <dbReference type="EMBL" id="WVN21641.1"/>
    </source>
</evidence>
<accession>A0ABZ2AHN7</accession>
<name>A0ABZ2AHN7_9BACT</name>
<dbReference type="RefSeq" id="WP_330463671.1">
    <property type="nucleotide sequence ID" value="NZ_CP143578.1"/>
</dbReference>
<gene>
    <name evidence="1" type="ORF">V2E26_01465</name>
</gene>
<protein>
    <submittedName>
        <fullName evidence="1">Uncharacterized protein</fullName>
    </submittedName>
</protein>
<proteinExistence type="predicted"/>
<reference evidence="1" key="1">
    <citation type="submission" date="2024-01" db="EMBL/GenBank/DDBJ databases">
        <title>Complete genome sequence of Mycoplasma gateae strain 3700.</title>
        <authorList>
            <person name="Spergser J."/>
        </authorList>
    </citation>
    <scope>NUCLEOTIDE SEQUENCE [LARGE SCALE GENOMIC DNA]</scope>
    <source>
        <strain evidence="1">3700</strain>
    </source>
</reference>
<dbReference type="EMBL" id="CP143578">
    <property type="protein sequence ID" value="WVN21641.1"/>
    <property type="molecule type" value="Genomic_DNA"/>
</dbReference>
<sequence length="41" mass="4485">MNKSKKLMLWIDIPTDLVAITAGTTTAVALINKDENIELKA</sequence>
<dbReference type="Proteomes" id="UP001431935">
    <property type="component" value="Chromosome"/>
</dbReference>